<feature type="region of interest" description="Disordered" evidence="1">
    <location>
        <begin position="58"/>
        <end position="82"/>
    </location>
</feature>
<comment type="caution">
    <text evidence="2">The sequence shown here is derived from an EMBL/GenBank/DDBJ whole genome shotgun (WGS) entry which is preliminary data.</text>
</comment>
<dbReference type="AlphaFoldDB" id="A0A9X9Q821"/>
<feature type="region of interest" description="Disordered" evidence="1">
    <location>
        <begin position="18"/>
        <end position="43"/>
    </location>
</feature>
<evidence type="ECO:0000313" key="2">
    <source>
        <dbReference type="EMBL" id="VCX38546.1"/>
    </source>
</evidence>
<feature type="compositionally biased region" description="Polar residues" evidence="1">
    <location>
        <begin position="58"/>
        <end position="68"/>
    </location>
</feature>
<evidence type="ECO:0000313" key="3">
    <source>
        <dbReference type="Proteomes" id="UP000269945"/>
    </source>
</evidence>
<proteinExistence type="predicted"/>
<sequence>TPSFNSALSASASLIRQNIGSRDKARTQNYPHPISRLLRRESPSLRGTLRQDLALSPLQTAVSSPSQESPHHRVCLPASPRE</sequence>
<name>A0A9X9Q821_GULGU</name>
<gene>
    <name evidence="2" type="ORF">BN2614_LOCUS3</name>
</gene>
<feature type="non-terminal residue" evidence="2">
    <location>
        <position position="82"/>
    </location>
</feature>
<accession>A0A9X9Q821</accession>
<reference evidence="2 3" key="1">
    <citation type="submission" date="2018-10" db="EMBL/GenBank/DDBJ databases">
        <authorList>
            <person name="Ekblom R."/>
            <person name="Jareborg N."/>
        </authorList>
    </citation>
    <scope>NUCLEOTIDE SEQUENCE [LARGE SCALE GENOMIC DNA]</scope>
    <source>
        <tissue evidence="2">Muscle</tissue>
    </source>
</reference>
<dbReference type="EMBL" id="CYRY02043874">
    <property type="protein sequence ID" value="VCX38546.1"/>
    <property type="molecule type" value="Genomic_DNA"/>
</dbReference>
<organism evidence="2 3">
    <name type="scientific">Gulo gulo</name>
    <name type="common">Wolverine</name>
    <name type="synonym">Gluton</name>
    <dbReference type="NCBI Taxonomy" id="48420"/>
    <lineage>
        <taxon>Eukaryota</taxon>
        <taxon>Metazoa</taxon>
        <taxon>Chordata</taxon>
        <taxon>Craniata</taxon>
        <taxon>Vertebrata</taxon>
        <taxon>Euteleostomi</taxon>
        <taxon>Mammalia</taxon>
        <taxon>Eutheria</taxon>
        <taxon>Laurasiatheria</taxon>
        <taxon>Carnivora</taxon>
        <taxon>Caniformia</taxon>
        <taxon>Musteloidea</taxon>
        <taxon>Mustelidae</taxon>
        <taxon>Guloninae</taxon>
        <taxon>Gulo</taxon>
    </lineage>
</organism>
<dbReference type="Proteomes" id="UP000269945">
    <property type="component" value="Unassembled WGS sequence"/>
</dbReference>
<keyword evidence="3" id="KW-1185">Reference proteome</keyword>
<evidence type="ECO:0000256" key="1">
    <source>
        <dbReference type="SAM" id="MobiDB-lite"/>
    </source>
</evidence>
<protein>
    <submittedName>
        <fullName evidence="2">Uncharacterized protein</fullName>
    </submittedName>
</protein>